<evidence type="ECO:0000313" key="9">
    <source>
        <dbReference type="EMBL" id="EAZ89678.1"/>
    </source>
</evidence>
<keyword evidence="1 6" id="KW-0645">Protease</keyword>
<sequence>MHLMMIITALALGIGIRLSYGLWCYQMSRWQRSLIAFIVPPLLLLMTAIAVISMGYHGEMLGFHASRFSYLLTIFFLGFALVRGLEITYKGWLATQKIKDYPQQNINNNIARIININLPYSAQVGFWNSELIISNGLLETLDNDHIKAVIAHEQAHTHYHDTFWFFWLGWLKRISFWLPKTNELWRDLLLLREIRADQEAAQTVDPLMLAESLLIIAQEVQKIAITNNLGVVEAGFHDIEMNNHLEERINALFSESDYFRFEGIDWHCILFTLLPLISIPFHR</sequence>
<keyword evidence="4 6" id="KW-0862">Zinc</keyword>
<keyword evidence="2" id="KW-0479">Metal-binding</keyword>
<dbReference type="Pfam" id="PF01435">
    <property type="entry name" value="Peptidase_M48"/>
    <property type="match status" value="1"/>
</dbReference>
<feature type="transmembrane region" description="Helical" evidence="7">
    <location>
        <begin position="34"/>
        <end position="56"/>
    </location>
</feature>
<evidence type="ECO:0000256" key="3">
    <source>
        <dbReference type="ARBA" id="ARBA00022801"/>
    </source>
</evidence>
<accession>A3IV24</accession>
<comment type="similarity">
    <text evidence="6">Belongs to the peptidase M48 family.</text>
</comment>
<dbReference type="OrthoDB" id="462286at2"/>
<dbReference type="EMBL" id="AAXW01000039">
    <property type="protein sequence ID" value="EAZ89678.1"/>
    <property type="molecule type" value="Genomic_DNA"/>
</dbReference>
<feature type="transmembrane region" description="Helical" evidence="7">
    <location>
        <begin position="6"/>
        <end position="25"/>
    </location>
</feature>
<evidence type="ECO:0000256" key="6">
    <source>
        <dbReference type="RuleBase" id="RU003983"/>
    </source>
</evidence>
<keyword evidence="3 6" id="KW-0378">Hydrolase</keyword>
<dbReference type="PANTHER" id="PTHR34978:SF3">
    <property type="entry name" value="SLR0241 PROTEIN"/>
    <property type="match status" value="1"/>
</dbReference>
<name>A3IV24_9CHRO</name>
<comment type="caution">
    <text evidence="9">The sequence shown here is derived from an EMBL/GenBank/DDBJ whole genome shotgun (WGS) entry which is preliminary data.</text>
</comment>
<evidence type="ECO:0000259" key="8">
    <source>
        <dbReference type="Pfam" id="PF01435"/>
    </source>
</evidence>
<feature type="transmembrane region" description="Helical" evidence="7">
    <location>
        <begin position="68"/>
        <end position="89"/>
    </location>
</feature>
<evidence type="ECO:0000256" key="5">
    <source>
        <dbReference type="ARBA" id="ARBA00023049"/>
    </source>
</evidence>
<evidence type="ECO:0000256" key="7">
    <source>
        <dbReference type="SAM" id="Phobius"/>
    </source>
</evidence>
<evidence type="ECO:0000256" key="4">
    <source>
        <dbReference type="ARBA" id="ARBA00022833"/>
    </source>
</evidence>
<gene>
    <name evidence="9" type="ORF">CY0110_11207</name>
</gene>
<proteinExistence type="inferred from homology"/>
<dbReference type="AlphaFoldDB" id="A3IV24"/>
<dbReference type="RefSeq" id="WP_008277230.1">
    <property type="nucleotide sequence ID" value="NZ_AAXW01000039.1"/>
</dbReference>
<dbReference type="eggNOG" id="COG0501">
    <property type="taxonomic scope" value="Bacteria"/>
</dbReference>
<dbReference type="GO" id="GO:0004222">
    <property type="term" value="F:metalloendopeptidase activity"/>
    <property type="evidence" value="ECO:0007669"/>
    <property type="project" value="InterPro"/>
</dbReference>
<dbReference type="GO" id="GO:0006508">
    <property type="term" value="P:proteolysis"/>
    <property type="evidence" value="ECO:0007669"/>
    <property type="project" value="UniProtKB-KW"/>
</dbReference>
<dbReference type="CDD" id="cd07326">
    <property type="entry name" value="M56_BlaR1_MecR1_like"/>
    <property type="match status" value="1"/>
</dbReference>
<keyword evidence="7" id="KW-0812">Transmembrane</keyword>
<keyword evidence="10" id="KW-1185">Reference proteome</keyword>
<dbReference type="GO" id="GO:0046872">
    <property type="term" value="F:metal ion binding"/>
    <property type="evidence" value="ECO:0007669"/>
    <property type="project" value="UniProtKB-KW"/>
</dbReference>
<dbReference type="Gene3D" id="3.30.2010.10">
    <property type="entry name" value="Metalloproteases ('zincins'), catalytic domain"/>
    <property type="match status" value="1"/>
</dbReference>
<keyword evidence="7" id="KW-1133">Transmembrane helix</keyword>
<organism evidence="9 10">
    <name type="scientific">Crocosphaera chwakensis CCY0110</name>
    <dbReference type="NCBI Taxonomy" id="391612"/>
    <lineage>
        <taxon>Bacteria</taxon>
        <taxon>Bacillati</taxon>
        <taxon>Cyanobacteriota</taxon>
        <taxon>Cyanophyceae</taxon>
        <taxon>Oscillatoriophycideae</taxon>
        <taxon>Chroococcales</taxon>
        <taxon>Aphanothecaceae</taxon>
        <taxon>Crocosphaera</taxon>
        <taxon>Crocosphaera chwakensis</taxon>
    </lineage>
</organism>
<feature type="domain" description="Peptidase M48" evidence="8">
    <location>
        <begin position="128"/>
        <end position="162"/>
    </location>
</feature>
<dbReference type="Proteomes" id="UP000003781">
    <property type="component" value="Unassembled WGS sequence"/>
</dbReference>
<comment type="cofactor">
    <cofactor evidence="6">
        <name>Zn(2+)</name>
        <dbReference type="ChEBI" id="CHEBI:29105"/>
    </cofactor>
    <text evidence="6">Binds 1 zinc ion per subunit.</text>
</comment>
<reference evidence="9 10" key="1">
    <citation type="submission" date="2007-03" db="EMBL/GenBank/DDBJ databases">
        <authorList>
            <person name="Stal L."/>
            <person name="Ferriera S."/>
            <person name="Johnson J."/>
            <person name="Kravitz S."/>
            <person name="Beeson K."/>
            <person name="Sutton G."/>
            <person name="Rogers Y.-H."/>
            <person name="Friedman R."/>
            <person name="Frazier M."/>
            <person name="Venter J.C."/>
        </authorList>
    </citation>
    <scope>NUCLEOTIDE SEQUENCE [LARGE SCALE GENOMIC DNA]</scope>
    <source>
        <strain evidence="9 10">CCY0110</strain>
    </source>
</reference>
<dbReference type="PANTHER" id="PTHR34978">
    <property type="entry name" value="POSSIBLE SENSOR-TRANSDUCER PROTEIN BLAR"/>
    <property type="match status" value="1"/>
</dbReference>
<dbReference type="InterPro" id="IPR052173">
    <property type="entry name" value="Beta-lactam_resp_regulator"/>
</dbReference>
<keyword evidence="7" id="KW-0472">Membrane</keyword>
<evidence type="ECO:0000256" key="1">
    <source>
        <dbReference type="ARBA" id="ARBA00022670"/>
    </source>
</evidence>
<evidence type="ECO:0000256" key="2">
    <source>
        <dbReference type="ARBA" id="ARBA00022723"/>
    </source>
</evidence>
<evidence type="ECO:0000313" key="10">
    <source>
        <dbReference type="Proteomes" id="UP000003781"/>
    </source>
</evidence>
<keyword evidence="5 6" id="KW-0482">Metalloprotease</keyword>
<protein>
    <recommendedName>
        <fullName evidence="8">Peptidase M48 domain-containing protein</fullName>
    </recommendedName>
</protein>
<dbReference type="InterPro" id="IPR001915">
    <property type="entry name" value="Peptidase_M48"/>
</dbReference>